<feature type="signal peptide" evidence="1">
    <location>
        <begin position="1"/>
        <end position="19"/>
    </location>
</feature>
<dbReference type="eggNOG" id="COG1073">
    <property type="taxonomic scope" value="Bacteria"/>
</dbReference>
<keyword evidence="1" id="KW-0732">Signal</keyword>
<evidence type="ECO:0000313" key="4">
    <source>
        <dbReference type="Proteomes" id="UP000182961"/>
    </source>
</evidence>
<dbReference type="InterPro" id="IPR029058">
    <property type="entry name" value="AB_hydrolase_fold"/>
</dbReference>
<feature type="chain" id="PRO_5010289576" description="Xaa-Pro dipeptidyl-peptidase-like domain-containing protein" evidence="1">
    <location>
        <begin position="20"/>
        <end position="454"/>
    </location>
</feature>
<protein>
    <recommendedName>
        <fullName evidence="2">Xaa-Pro dipeptidyl-peptidase-like domain-containing protein</fullName>
    </recommendedName>
</protein>
<keyword evidence="4" id="KW-1185">Reference proteome</keyword>
<reference evidence="4" key="1">
    <citation type="submission" date="2016-10" db="EMBL/GenBank/DDBJ databases">
        <authorList>
            <person name="Varghese N."/>
            <person name="Submissions S."/>
        </authorList>
    </citation>
    <scope>NUCLEOTIDE SEQUENCE [LARGE SCALE GENOMIC DNA]</scope>
    <source>
        <strain evidence="4">DSM 4002</strain>
    </source>
</reference>
<evidence type="ECO:0000313" key="3">
    <source>
        <dbReference type="EMBL" id="SFM45977.1"/>
    </source>
</evidence>
<dbReference type="InterPro" id="IPR053145">
    <property type="entry name" value="AB_hydrolase_Est10"/>
</dbReference>
<dbReference type="Pfam" id="PF02129">
    <property type="entry name" value="Peptidase_S15"/>
    <property type="match status" value="1"/>
</dbReference>
<name>A0A1I4R147_9FLAO</name>
<feature type="domain" description="Xaa-Pro dipeptidyl-peptidase-like" evidence="2">
    <location>
        <begin position="144"/>
        <end position="389"/>
    </location>
</feature>
<dbReference type="PANTHER" id="PTHR43265">
    <property type="entry name" value="ESTERASE ESTD"/>
    <property type="match status" value="1"/>
</dbReference>
<dbReference type="SUPFAM" id="SSF53474">
    <property type="entry name" value="alpha/beta-Hydrolases"/>
    <property type="match status" value="1"/>
</dbReference>
<dbReference type="RefSeq" id="WP_024980533.1">
    <property type="nucleotide sequence ID" value="NZ_CBCRUM010000001.1"/>
</dbReference>
<dbReference type="Proteomes" id="UP000182961">
    <property type="component" value="Unassembled WGS sequence"/>
</dbReference>
<dbReference type="GO" id="GO:0052689">
    <property type="term" value="F:carboxylic ester hydrolase activity"/>
    <property type="evidence" value="ECO:0007669"/>
    <property type="project" value="TreeGrafter"/>
</dbReference>
<dbReference type="Gene3D" id="3.40.50.1820">
    <property type="entry name" value="alpha/beta hydrolase"/>
    <property type="match status" value="1"/>
</dbReference>
<dbReference type="EMBL" id="FOUT01000001">
    <property type="protein sequence ID" value="SFM45977.1"/>
    <property type="molecule type" value="Genomic_DNA"/>
</dbReference>
<dbReference type="InterPro" id="IPR000383">
    <property type="entry name" value="Xaa-Pro-like_dom"/>
</dbReference>
<evidence type="ECO:0000259" key="2">
    <source>
        <dbReference type="Pfam" id="PF02129"/>
    </source>
</evidence>
<sequence>MKTKSVLVFLLITFQSIIAQEIQGSWTGKLNFQGMELPLIFTIQKNGEGYQTSLESPMQGAKGIPVKETIFVNNELQLTAPDLNLKYSGVFNGTAIEGTFVQNGGTYPLVLTRKITIRPQQPNGPFDYPIQEVTFVNPKDKNTLAGTLTLPKNKKEFPVVVLITGSGAQDRNSEIFSHQPFAVIAHDFAQKGIGVLRLDDRGIGGSSKGNPEDTSANFASDISAAVAFLTSKGFKKIGVLGHSEGGLIAPMVAAENKKVQFVISMAGPGIPIDRMMLLQTQSIAKAQGATAYQIATTTAFNEKVYAFIINYTGQQLKTDFQNYIREEFKKLTQNQGLTESQIDEFVVQQTSAITRPWYVYFLKLNPDTYWSKIKVPVLALNGTLDVQVKATENLAGIQASLLKGGNKKGTITAFPDLNHLFQEAKTGTVAEYESITQTIAPIVLDTMSTWILKN</sequence>
<evidence type="ECO:0000256" key="1">
    <source>
        <dbReference type="SAM" id="SignalP"/>
    </source>
</evidence>
<gene>
    <name evidence="3" type="ORF">SAMN05444143_101145</name>
</gene>
<dbReference type="PANTHER" id="PTHR43265:SF1">
    <property type="entry name" value="ESTERASE ESTD"/>
    <property type="match status" value="1"/>
</dbReference>
<accession>A0A1I4R147</accession>
<organism evidence="3 4">
    <name type="scientific">Flavobacterium succinicans</name>
    <dbReference type="NCBI Taxonomy" id="29536"/>
    <lineage>
        <taxon>Bacteria</taxon>
        <taxon>Pseudomonadati</taxon>
        <taxon>Bacteroidota</taxon>
        <taxon>Flavobacteriia</taxon>
        <taxon>Flavobacteriales</taxon>
        <taxon>Flavobacteriaceae</taxon>
        <taxon>Flavobacterium</taxon>
    </lineage>
</organism>
<dbReference type="AlphaFoldDB" id="A0A1I4R147"/>
<proteinExistence type="predicted"/>